<dbReference type="EMBL" id="CAJOBH010071545">
    <property type="protein sequence ID" value="CAF4474291.1"/>
    <property type="molecule type" value="Genomic_DNA"/>
</dbReference>
<name>A0A8S2X1R1_9BILA</name>
<comment type="caution">
    <text evidence="1">The sequence shown here is derived from an EMBL/GenBank/DDBJ whole genome shotgun (WGS) entry which is preliminary data.</text>
</comment>
<reference evidence="1" key="1">
    <citation type="submission" date="2021-02" db="EMBL/GenBank/DDBJ databases">
        <authorList>
            <person name="Nowell W R."/>
        </authorList>
    </citation>
    <scope>NUCLEOTIDE SEQUENCE</scope>
</reference>
<evidence type="ECO:0000313" key="1">
    <source>
        <dbReference type="EMBL" id="CAF4474291.1"/>
    </source>
</evidence>
<organism evidence="1 2">
    <name type="scientific">Rotaria magnacalcarata</name>
    <dbReference type="NCBI Taxonomy" id="392030"/>
    <lineage>
        <taxon>Eukaryota</taxon>
        <taxon>Metazoa</taxon>
        <taxon>Spiralia</taxon>
        <taxon>Gnathifera</taxon>
        <taxon>Rotifera</taxon>
        <taxon>Eurotatoria</taxon>
        <taxon>Bdelloidea</taxon>
        <taxon>Philodinida</taxon>
        <taxon>Philodinidae</taxon>
        <taxon>Rotaria</taxon>
    </lineage>
</organism>
<protein>
    <submittedName>
        <fullName evidence="1">Uncharacterized protein</fullName>
    </submittedName>
</protein>
<sequence>FTMNIFGDLAHICVMEESGIAKYKISGSDHVE</sequence>
<gene>
    <name evidence="1" type="ORF">BYL167_LOCUS34819</name>
</gene>
<proteinExistence type="predicted"/>
<accession>A0A8S2X1R1</accession>
<dbReference type="AlphaFoldDB" id="A0A8S2X1R1"/>
<evidence type="ECO:0000313" key="2">
    <source>
        <dbReference type="Proteomes" id="UP000681967"/>
    </source>
</evidence>
<dbReference type="Proteomes" id="UP000681967">
    <property type="component" value="Unassembled WGS sequence"/>
</dbReference>
<feature type="non-terminal residue" evidence="1">
    <location>
        <position position="1"/>
    </location>
</feature>